<dbReference type="Proteomes" id="UP000019184">
    <property type="component" value="Unassembled WGS sequence"/>
</dbReference>
<gene>
    <name evidence="3" type="ORF">BN874_400064</name>
</gene>
<dbReference type="PANTHER" id="PTHR22619">
    <property type="entry name" value="ZINC FINGER SWIM DOMAIN CONTAINING PROTEIN 4, 5, 6"/>
    <property type="match status" value="1"/>
</dbReference>
<dbReference type="Pfam" id="PF04434">
    <property type="entry name" value="SWIM"/>
    <property type="match status" value="1"/>
</dbReference>
<name>A0A7U7GDC8_9GAMM</name>
<dbReference type="AlphaFoldDB" id="A0A7U7GDC8"/>
<organism evidence="3 4">
    <name type="scientific">Candidatus Contendobacter odensis Run_B_J11</name>
    <dbReference type="NCBI Taxonomy" id="1400861"/>
    <lineage>
        <taxon>Bacteria</taxon>
        <taxon>Pseudomonadati</taxon>
        <taxon>Pseudomonadota</taxon>
        <taxon>Gammaproteobacteria</taxon>
        <taxon>Candidatus Competibacteraceae</taxon>
        <taxon>Candidatus Contendibacter</taxon>
    </lineage>
</organism>
<evidence type="ECO:0000256" key="1">
    <source>
        <dbReference type="PROSITE-ProRule" id="PRU00325"/>
    </source>
</evidence>
<keyword evidence="1" id="KW-0863">Zinc-finger</keyword>
<dbReference type="GO" id="GO:0031462">
    <property type="term" value="C:Cul2-RING ubiquitin ligase complex"/>
    <property type="evidence" value="ECO:0007669"/>
    <property type="project" value="TreeGrafter"/>
</dbReference>
<keyword evidence="4" id="KW-1185">Reference proteome</keyword>
<dbReference type="PROSITE" id="PS50966">
    <property type="entry name" value="ZF_SWIM"/>
    <property type="match status" value="1"/>
</dbReference>
<keyword evidence="1" id="KW-0479">Metal-binding</keyword>
<comment type="caution">
    <text evidence="3">The sequence shown here is derived from an EMBL/GenBank/DDBJ whole genome shotgun (WGS) entry which is preliminary data.</text>
</comment>
<dbReference type="EMBL" id="CBTK010000255">
    <property type="protein sequence ID" value="CDH46272.1"/>
    <property type="molecule type" value="Genomic_DNA"/>
</dbReference>
<sequence>MSSPTFDTTLLHEYASNQSIQRGREYFQEGAVGALVLRGHQLQADVAGSQPRPYRVEIEFNAEDVAEACCSCPYNYGGWCKHIIAVLLTYAEQPDQVEVRSPLIQRLAALERAQLQSLVLELVERVPRLVDLVETALTLLERAPDTLASNSRSVNHATTGTTPRPPVPVNIRALRQQTHNLLRSQSGHWDNGYDNEEDVVSPDLMELVEQSRPFLDAGDGRAALDILEAVTDEVRKRWDVLEEVGLQPYDFVNEITSFWVEALLDPALSAEERQRWIQTLAAWEESFNSEGSYFIAAAQAAAQQGWDDPALNRILQGETVPGGLWGDEQPQYADNITQARLRILARTGQDEAYLNLSRAEKHHDLYALHLLKLDRVQEAIAVGLEQPLDQGERLELAQALYQRGEIEAAFQVAEQGLQQSDAVAMKDPLFSRVAEQMDDFDLCDSYPQGALSAWVRDRAIEQGQTERALAAGIIAFREIPRSTAYRQLETLAGAGWPDLQLKLLEFLRTATCASTETKVEIFLRETLLDDAIQAVESHYTASETLARVMDAAIKQRPEWVIAQARQQAEPIMDGGQSAHYEDAAKWLRKAKQAYEALGQKTEWRTYLGALCEKHQRKYKLMPLLRML</sequence>
<feature type="domain" description="SWIM-type" evidence="2">
    <location>
        <begin position="54"/>
        <end position="91"/>
    </location>
</feature>
<dbReference type="InterPro" id="IPR007527">
    <property type="entry name" value="Znf_SWIM"/>
</dbReference>
<dbReference type="OrthoDB" id="9772064at2"/>
<protein>
    <submittedName>
        <fullName evidence="3">Zinc finger SWIM domain protein</fullName>
    </submittedName>
</protein>
<dbReference type="GO" id="GO:0008270">
    <property type="term" value="F:zinc ion binding"/>
    <property type="evidence" value="ECO:0007669"/>
    <property type="project" value="UniProtKB-KW"/>
</dbReference>
<dbReference type="RefSeq" id="WP_034434845.1">
    <property type="nucleotide sequence ID" value="NZ_CBTK010000255.1"/>
</dbReference>
<dbReference type="PANTHER" id="PTHR22619:SF0">
    <property type="entry name" value="ZINC FINGER SWIM DOMAIN-CONTAINING PROTEIN 6-LIKE PROTEIN"/>
    <property type="match status" value="1"/>
</dbReference>
<evidence type="ECO:0000259" key="2">
    <source>
        <dbReference type="PROSITE" id="PS50966"/>
    </source>
</evidence>
<evidence type="ECO:0000313" key="3">
    <source>
        <dbReference type="EMBL" id="CDH46272.1"/>
    </source>
</evidence>
<keyword evidence="1" id="KW-0862">Zinc</keyword>
<evidence type="ECO:0000313" key="4">
    <source>
        <dbReference type="Proteomes" id="UP000019184"/>
    </source>
</evidence>
<reference evidence="3 4" key="1">
    <citation type="journal article" date="2014" name="ISME J.">
        <title>Candidatus Competibacter-lineage genomes retrieved from metagenomes reveal functional metabolic diversity.</title>
        <authorList>
            <person name="McIlroy S.J."/>
            <person name="Albertsen M."/>
            <person name="Andresen E.K."/>
            <person name="Saunders A.M."/>
            <person name="Kristiansen R."/>
            <person name="Stokholm-Bjerregaard M."/>
            <person name="Nielsen K.L."/>
            <person name="Nielsen P.H."/>
        </authorList>
    </citation>
    <scope>NUCLEOTIDE SEQUENCE [LARGE SCALE GENOMIC DNA]</scope>
    <source>
        <strain evidence="3 4">Run_B_J11</strain>
    </source>
</reference>
<proteinExistence type="predicted"/>
<accession>A0A7U7GDC8</accession>